<sequence>MIGIAFDLLVGIVVGIEQDSGDEDDDYHWLIAINLGIIRIMIINFKPDK</sequence>
<gene>
    <name evidence="1" type="ORF">UFOVP39_9</name>
</gene>
<proteinExistence type="predicted"/>
<dbReference type="EMBL" id="LR797813">
    <property type="protein sequence ID" value="CAB4240571.1"/>
    <property type="molecule type" value="Genomic_DNA"/>
</dbReference>
<reference evidence="1" key="1">
    <citation type="submission" date="2020-05" db="EMBL/GenBank/DDBJ databases">
        <authorList>
            <person name="Chiriac C."/>
            <person name="Salcher M."/>
            <person name="Ghai R."/>
            <person name="Kavagutti S V."/>
        </authorList>
    </citation>
    <scope>NUCLEOTIDE SEQUENCE</scope>
</reference>
<name>A0A6J5T9P8_9CAUD</name>
<organism evidence="1">
    <name type="scientific">uncultured Caudovirales phage</name>
    <dbReference type="NCBI Taxonomy" id="2100421"/>
    <lineage>
        <taxon>Viruses</taxon>
        <taxon>Duplodnaviria</taxon>
        <taxon>Heunggongvirae</taxon>
        <taxon>Uroviricota</taxon>
        <taxon>Caudoviricetes</taxon>
        <taxon>Peduoviridae</taxon>
        <taxon>Maltschvirus</taxon>
        <taxon>Maltschvirus maltsch</taxon>
    </lineage>
</organism>
<evidence type="ECO:0000313" key="1">
    <source>
        <dbReference type="EMBL" id="CAB4240571.1"/>
    </source>
</evidence>
<accession>A0A6J5T9P8</accession>
<protein>
    <submittedName>
        <fullName evidence="1">Uncharacterized protein</fullName>
    </submittedName>
</protein>